<dbReference type="PANTHER" id="PTHR23119">
    <property type="entry name" value="DISCS LARGE"/>
    <property type="match status" value="1"/>
</dbReference>
<protein>
    <recommendedName>
        <fullName evidence="1">PDZ domain-containing protein</fullName>
    </recommendedName>
</protein>
<dbReference type="GO" id="GO:0014069">
    <property type="term" value="C:postsynaptic density"/>
    <property type="evidence" value="ECO:0007669"/>
    <property type="project" value="TreeGrafter"/>
</dbReference>
<evidence type="ECO:0000313" key="2">
    <source>
        <dbReference type="Ensembl" id="ENSCCEP00000014263.1"/>
    </source>
</evidence>
<dbReference type="InterPro" id="IPR036034">
    <property type="entry name" value="PDZ_sf"/>
</dbReference>
<dbReference type="GO" id="GO:0045197">
    <property type="term" value="P:establishment or maintenance of epithelial cell apical/basal polarity"/>
    <property type="evidence" value="ECO:0007669"/>
    <property type="project" value="TreeGrafter"/>
</dbReference>
<dbReference type="Gene3D" id="2.30.42.10">
    <property type="match status" value="1"/>
</dbReference>
<dbReference type="SMART" id="SM00228">
    <property type="entry name" value="PDZ"/>
    <property type="match status" value="1"/>
</dbReference>
<sequence length="173" mass="18522">MQNTPDSTFVSVCGLCVISFTAFDTASCSLKEIHLVKAGGPLGLSIVGGSDHSSHPFGIHEPGVSSSGAAARDGRLKVGMRILEVNHQSLLGMTHTEAVQILRGVGDALLVLVCDGFDPKAAAAIEVSAGVQVPLESPESPHMDPTSFFTEHWIFPTFCCKFFWFFEVPDFRV</sequence>
<proteinExistence type="predicted"/>
<reference evidence="2" key="1">
    <citation type="submission" date="2025-08" db="UniProtKB">
        <authorList>
            <consortium name="Ensembl"/>
        </authorList>
    </citation>
    <scope>IDENTIFICATION</scope>
</reference>
<name>A0A8C0UU78_CYACU</name>
<dbReference type="AlphaFoldDB" id="A0A8C0UU78"/>
<dbReference type="GO" id="GO:0019901">
    <property type="term" value="F:protein kinase binding"/>
    <property type="evidence" value="ECO:0007669"/>
    <property type="project" value="TreeGrafter"/>
</dbReference>
<dbReference type="GO" id="GO:0098609">
    <property type="term" value="P:cell-cell adhesion"/>
    <property type="evidence" value="ECO:0007669"/>
    <property type="project" value="TreeGrafter"/>
</dbReference>
<accession>A0A8C0UU78</accession>
<dbReference type="GO" id="GO:0043113">
    <property type="term" value="P:receptor clustering"/>
    <property type="evidence" value="ECO:0007669"/>
    <property type="project" value="TreeGrafter"/>
</dbReference>
<dbReference type="GO" id="GO:0016323">
    <property type="term" value="C:basolateral plasma membrane"/>
    <property type="evidence" value="ECO:0007669"/>
    <property type="project" value="TreeGrafter"/>
</dbReference>
<reference evidence="2" key="2">
    <citation type="submission" date="2025-09" db="UniProtKB">
        <authorList>
            <consortium name="Ensembl"/>
        </authorList>
    </citation>
    <scope>IDENTIFICATION</scope>
</reference>
<dbReference type="InterPro" id="IPR050614">
    <property type="entry name" value="Synaptic_Scaffolding_LAP-MAGUK"/>
</dbReference>
<dbReference type="InterPro" id="IPR001478">
    <property type="entry name" value="PDZ"/>
</dbReference>
<dbReference type="PANTHER" id="PTHR23119:SF44">
    <property type="entry name" value="PROTEIN LAP4"/>
    <property type="match status" value="1"/>
</dbReference>
<dbReference type="GO" id="GO:0045211">
    <property type="term" value="C:postsynaptic membrane"/>
    <property type="evidence" value="ECO:0007669"/>
    <property type="project" value="TreeGrafter"/>
</dbReference>
<organism evidence="2 3">
    <name type="scientific">Cyanistes caeruleus</name>
    <name type="common">Eurasian blue tit</name>
    <name type="synonym">Parus caeruleus</name>
    <dbReference type="NCBI Taxonomy" id="156563"/>
    <lineage>
        <taxon>Eukaryota</taxon>
        <taxon>Metazoa</taxon>
        <taxon>Chordata</taxon>
        <taxon>Craniata</taxon>
        <taxon>Vertebrata</taxon>
        <taxon>Euteleostomi</taxon>
        <taxon>Archelosauria</taxon>
        <taxon>Archosauria</taxon>
        <taxon>Dinosauria</taxon>
        <taxon>Saurischia</taxon>
        <taxon>Theropoda</taxon>
        <taxon>Coelurosauria</taxon>
        <taxon>Aves</taxon>
        <taxon>Neognathae</taxon>
        <taxon>Neoaves</taxon>
        <taxon>Telluraves</taxon>
        <taxon>Australaves</taxon>
        <taxon>Passeriformes</taxon>
        <taxon>Paridae</taxon>
        <taxon>Cyanistes</taxon>
    </lineage>
</organism>
<dbReference type="Ensembl" id="ENSCCET00000022151.1">
    <property type="protein sequence ID" value="ENSCCEP00000014263.1"/>
    <property type="gene ID" value="ENSCCEG00000013620.1"/>
</dbReference>
<dbReference type="GO" id="GO:0098887">
    <property type="term" value="P:neurotransmitter receptor transport, endosome to postsynaptic membrane"/>
    <property type="evidence" value="ECO:0007669"/>
    <property type="project" value="TreeGrafter"/>
</dbReference>
<evidence type="ECO:0000259" key="1">
    <source>
        <dbReference type="PROSITE" id="PS50106"/>
    </source>
</evidence>
<dbReference type="SUPFAM" id="SSF50156">
    <property type="entry name" value="PDZ domain-like"/>
    <property type="match status" value="1"/>
</dbReference>
<dbReference type="PROSITE" id="PS50106">
    <property type="entry name" value="PDZ"/>
    <property type="match status" value="1"/>
</dbReference>
<dbReference type="Pfam" id="PF00595">
    <property type="entry name" value="PDZ"/>
    <property type="match status" value="1"/>
</dbReference>
<keyword evidence="3" id="KW-1185">Reference proteome</keyword>
<evidence type="ECO:0000313" key="3">
    <source>
        <dbReference type="Proteomes" id="UP000694410"/>
    </source>
</evidence>
<feature type="domain" description="PDZ" evidence="1">
    <location>
        <begin position="32"/>
        <end position="113"/>
    </location>
</feature>
<dbReference type="Proteomes" id="UP000694410">
    <property type="component" value="Unplaced"/>
</dbReference>
<dbReference type="GO" id="GO:0005912">
    <property type="term" value="C:adherens junction"/>
    <property type="evidence" value="ECO:0007669"/>
    <property type="project" value="TreeGrafter"/>
</dbReference>
<dbReference type="GO" id="GO:0098968">
    <property type="term" value="P:neurotransmitter receptor transport postsynaptic membrane to endosome"/>
    <property type="evidence" value="ECO:0007669"/>
    <property type="project" value="TreeGrafter"/>
</dbReference>